<dbReference type="GO" id="GO:0016887">
    <property type="term" value="F:ATP hydrolysis activity"/>
    <property type="evidence" value="ECO:0007669"/>
    <property type="project" value="InterPro"/>
</dbReference>
<reference evidence="2 3" key="1">
    <citation type="submission" date="2018-12" db="EMBL/GenBank/DDBJ databases">
        <authorList>
            <person name="Yu L."/>
        </authorList>
    </citation>
    <scope>NUCLEOTIDE SEQUENCE [LARGE SCALE GENOMIC DNA]</scope>
    <source>
        <strain evidence="2 3">HAW-EB2</strain>
    </source>
</reference>
<evidence type="ECO:0000259" key="1">
    <source>
        <dbReference type="Pfam" id="PF13304"/>
    </source>
</evidence>
<name>A0A431WT60_9GAMM</name>
<dbReference type="InterPro" id="IPR027417">
    <property type="entry name" value="P-loop_NTPase"/>
</dbReference>
<sequence length="548" mass="62054">MESNKKLDVIFCESKGVTASPLGGQVLVRQSSDWNDFGYNINATYELCMWDCKTVLKGDLLIGFLPLAKNKSDLESMDKEQWELLSNIDKALKYKSNGEDFTFFTHFPNLQEYRKVVLKLGVKDTELFLKSMNNVLLSANFSSPKGLYEKVLTSVAFSRAFMRKSESFFAFHNAESIIKGIELENYSAISNSFSLEFKLNGFKNSHLIDFNFDGKALIPSRISVLIGKNGLGKSQSLNKLCRALLRRPEPDTTTISTNDNLLKQPMINRLLALVSPGEASSTFPGEYANSQKLFYRKIDLNSSSASNNKSIGDLFEQLLRSESYIRKTYRIDIFKEALSKAIDVQSLFLKITDTYYIPVKNLNFVDGFTEQGLKIAELVKGCKQPVVKVGDEYYDLSSGQLTFFQFALQCCLYIENGTLIVLDEPETHMHPNFIGEFVELLDYLIEHTGSFAVIATHSPYFVREVGRKQVHIFSSNDGGIDIQIPRLRTFGADIESISQFVFNEDVENRLTDKIFKKIKHRTFESVADELGVELSLGALMDLKSRFED</sequence>
<dbReference type="SUPFAM" id="SSF52540">
    <property type="entry name" value="P-loop containing nucleoside triphosphate hydrolases"/>
    <property type="match status" value="1"/>
</dbReference>
<protein>
    <recommendedName>
        <fullName evidence="1">ATPase AAA-type core domain-containing protein</fullName>
    </recommendedName>
</protein>
<dbReference type="Pfam" id="PF13304">
    <property type="entry name" value="AAA_21"/>
    <property type="match status" value="1"/>
</dbReference>
<dbReference type="InterPro" id="IPR003959">
    <property type="entry name" value="ATPase_AAA_core"/>
</dbReference>
<organism evidence="2 3">
    <name type="scientific">Shewanella canadensis</name>
    <dbReference type="NCBI Taxonomy" id="271096"/>
    <lineage>
        <taxon>Bacteria</taxon>
        <taxon>Pseudomonadati</taxon>
        <taxon>Pseudomonadota</taxon>
        <taxon>Gammaproteobacteria</taxon>
        <taxon>Alteromonadales</taxon>
        <taxon>Shewanellaceae</taxon>
        <taxon>Shewanella</taxon>
    </lineage>
</organism>
<feature type="domain" description="ATPase AAA-type core" evidence="1">
    <location>
        <begin position="393"/>
        <end position="462"/>
    </location>
</feature>
<dbReference type="InterPro" id="IPR051396">
    <property type="entry name" value="Bact_Antivir_Def_Nuclease"/>
</dbReference>
<evidence type="ECO:0000313" key="3">
    <source>
        <dbReference type="Proteomes" id="UP000267448"/>
    </source>
</evidence>
<gene>
    <name evidence="2" type="ORF">EKG38_13010</name>
</gene>
<dbReference type="OrthoDB" id="7024727at2"/>
<keyword evidence="3" id="KW-1185">Reference proteome</keyword>
<dbReference type="PANTHER" id="PTHR43581">
    <property type="entry name" value="ATP/GTP PHOSPHATASE"/>
    <property type="match status" value="1"/>
</dbReference>
<dbReference type="Gene3D" id="3.40.50.300">
    <property type="entry name" value="P-loop containing nucleotide triphosphate hydrolases"/>
    <property type="match status" value="1"/>
</dbReference>
<dbReference type="GO" id="GO:0005524">
    <property type="term" value="F:ATP binding"/>
    <property type="evidence" value="ECO:0007669"/>
    <property type="project" value="InterPro"/>
</dbReference>
<dbReference type="RefSeq" id="WP_126520678.1">
    <property type="nucleotide sequence ID" value="NZ_RXNU01000006.1"/>
</dbReference>
<comment type="caution">
    <text evidence="2">The sequence shown here is derived from an EMBL/GenBank/DDBJ whole genome shotgun (WGS) entry which is preliminary data.</text>
</comment>
<dbReference type="Proteomes" id="UP000267448">
    <property type="component" value="Unassembled WGS sequence"/>
</dbReference>
<evidence type="ECO:0000313" key="2">
    <source>
        <dbReference type="EMBL" id="RTR38435.1"/>
    </source>
</evidence>
<dbReference type="AlphaFoldDB" id="A0A431WT60"/>
<dbReference type="PANTHER" id="PTHR43581:SF4">
    <property type="entry name" value="ATP_GTP PHOSPHATASE"/>
    <property type="match status" value="1"/>
</dbReference>
<dbReference type="EMBL" id="RXNU01000006">
    <property type="protein sequence ID" value="RTR38435.1"/>
    <property type="molecule type" value="Genomic_DNA"/>
</dbReference>
<accession>A0A431WT60</accession>
<proteinExistence type="predicted"/>